<keyword evidence="2" id="KW-1185">Reference proteome</keyword>
<dbReference type="RefSeq" id="WP_200123074.1">
    <property type="nucleotide sequence ID" value="NZ_JAEILV010000016.1"/>
</dbReference>
<sequence>MPRIECDKPLQARLEQVVRDTGNPTVAAKLLCLERTMVWRFFRTGCAIPKNREALVAALDTYEAGQQKNATNATRKATTEPLGQLANLSTEDIRRMRMFFQSMIAVLDCYEKSGLLVMSNGEVSTSVGVEK</sequence>
<evidence type="ECO:0000313" key="1">
    <source>
        <dbReference type="EMBL" id="MBO0417315.1"/>
    </source>
</evidence>
<evidence type="ECO:0000313" key="2">
    <source>
        <dbReference type="Proteomes" id="UP000664349"/>
    </source>
</evidence>
<accession>A0ABS3GQI6</accession>
<comment type="caution">
    <text evidence="1">The sequence shown here is derived from an EMBL/GenBank/DDBJ whole genome shotgun (WGS) entry which is preliminary data.</text>
</comment>
<dbReference type="Proteomes" id="UP000664349">
    <property type="component" value="Unassembled WGS sequence"/>
</dbReference>
<gene>
    <name evidence="1" type="ORF">J1C50_17525</name>
</gene>
<reference evidence="1 2" key="1">
    <citation type="submission" date="2021-03" db="EMBL/GenBank/DDBJ databases">
        <title>First Case of infection caused by Chromobacterium haemolyticum derived from water in China.</title>
        <authorList>
            <person name="Chen J."/>
            <person name="Liu C."/>
        </authorList>
    </citation>
    <scope>NUCLEOTIDE SEQUENCE [LARGE SCALE GENOMIC DNA]</scope>
    <source>
        <strain evidence="1 2">WJ-5</strain>
    </source>
</reference>
<evidence type="ECO:0008006" key="3">
    <source>
        <dbReference type="Google" id="ProtNLM"/>
    </source>
</evidence>
<dbReference type="EMBL" id="JAFLRD010000015">
    <property type="protein sequence ID" value="MBO0417315.1"/>
    <property type="molecule type" value="Genomic_DNA"/>
</dbReference>
<protein>
    <recommendedName>
        <fullName evidence="3">Transcriptional regulator</fullName>
    </recommendedName>
</protein>
<proteinExistence type="predicted"/>
<organism evidence="1 2">
    <name type="scientific">Chromobacterium haemolyticum</name>
    <dbReference type="NCBI Taxonomy" id="394935"/>
    <lineage>
        <taxon>Bacteria</taxon>
        <taxon>Pseudomonadati</taxon>
        <taxon>Pseudomonadota</taxon>
        <taxon>Betaproteobacteria</taxon>
        <taxon>Neisseriales</taxon>
        <taxon>Chromobacteriaceae</taxon>
        <taxon>Chromobacterium</taxon>
    </lineage>
</organism>
<name>A0ABS3GQI6_9NEIS</name>